<proteinExistence type="predicted"/>
<name>A0A391NRA1_9EUKA</name>
<dbReference type="AlphaFoldDB" id="A0A391NRA1"/>
<accession>A0A391NRA1</accession>
<protein>
    <submittedName>
        <fullName evidence="1">Uncharacterized protein</fullName>
    </submittedName>
</protein>
<organism evidence="1 2">
    <name type="scientific">Kipferlia bialata</name>
    <dbReference type="NCBI Taxonomy" id="797122"/>
    <lineage>
        <taxon>Eukaryota</taxon>
        <taxon>Metamonada</taxon>
        <taxon>Carpediemonas-like organisms</taxon>
        <taxon>Kipferlia</taxon>
    </lineage>
</organism>
<comment type="caution">
    <text evidence="1">The sequence shown here is derived from an EMBL/GenBank/DDBJ whole genome shotgun (WGS) entry which is preliminary data.</text>
</comment>
<evidence type="ECO:0000313" key="1">
    <source>
        <dbReference type="EMBL" id="GCA63887.1"/>
    </source>
</evidence>
<dbReference type="EMBL" id="BDIP01005425">
    <property type="protein sequence ID" value="GCA63887.1"/>
    <property type="molecule type" value="Genomic_DNA"/>
</dbReference>
<dbReference type="Proteomes" id="UP000265618">
    <property type="component" value="Unassembled WGS sequence"/>
</dbReference>
<sequence length="33" mass="3795">MQLPISDLVDDKNPIFVEAKRNVDLLAGWMKTH</sequence>
<gene>
    <name evidence="1" type="ORF">KIPB_012350</name>
</gene>
<reference evidence="1 2" key="1">
    <citation type="journal article" date="2018" name="PLoS ONE">
        <title>The draft genome of Kipferlia bialata reveals reductive genome evolution in fornicate parasites.</title>
        <authorList>
            <person name="Tanifuji G."/>
            <person name="Takabayashi S."/>
            <person name="Kume K."/>
            <person name="Takagi M."/>
            <person name="Nakayama T."/>
            <person name="Kamikawa R."/>
            <person name="Inagaki Y."/>
            <person name="Hashimoto T."/>
        </authorList>
    </citation>
    <scope>NUCLEOTIDE SEQUENCE [LARGE SCALE GENOMIC DNA]</scope>
    <source>
        <strain evidence="1">NY0173</strain>
    </source>
</reference>
<keyword evidence="2" id="KW-1185">Reference proteome</keyword>
<feature type="non-terminal residue" evidence="1">
    <location>
        <position position="33"/>
    </location>
</feature>
<evidence type="ECO:0000313" key="2">
    <source>
        <dbReference type="Proteomes" id="UP000265618"/>
    </source>
</evidence>